<keyword evidence="1" id="KW-0472">Membrane</keyword>
<feature type="transmembrane region" description="Helical" evidence="1">
    <location>
        <begin position="54"/>
        <end position="73"/>
    </location>
</feature>
<evidence type="ECO:0000256" key="1">
    <source>
        <dbReference type="SAM" id="Phobius"/>
    </source>
</evidence>
<keyword evidence="1" id="KW-1133">Transmembrane helix</keyword>
<dbReference type="KEGG" id="mspg:F6B93_03425"/>
<evidence type="ECO:0008006" key="4">
    <source>
        <dbReference type="Google" id="ProtNLM"/>
    </source>
</evidence>
<dbReference type="RefSeq" id="WP_211697746.1">
    <property type="nucleotide sequence ID" value="NZ_CP046600.1"/>
</dbReference>
<evidence type="ECO:0000313" key="2">
    <source>
        <dbReference type="EMBL" id="QUR66263.1"/>
    </source>
</evidence>
<feature type="transmembrane region" description="Helical" evidence="1">
    <location>
        <begin position="7"/>
        <end position="26"/>
    </location>
</feature>
<sequence length="95" mass="9915">MTARYRALVEIALAIAALVCVGLSWSRTRSTVAVAPVADGEPVTLSVVYHPQQLVLTLLLATVAGVLAVVAMARLRRARSGPNPIDAVHSSADPT</sequence>
<gene>
    <name evidence="2" type="ORF">F6B93_03425</name>
</gene>
<accession>A0A975JX33</accession>
<name>A0A975JX33_9MYCO</name>
<organism evidence="2 3">
    <name type="scientific">Mycobacterium spongiae</name>
    <dbReference type="NCBI Taxonomy" id="886343"/>
    <lineage>
        <taxon>Bacteria</taxon>
        <taxon>Bacillati</taxon>
        <taxon>Actinomycetota</taxon>
        <taxon>Actinomycetes</taxon>
        <taxon>Mycobacteriales</taxon>
        <taxon>Mycobacteriaceae</taxon>
        <taxon>Mycobacterium</taxon>
    </lineage>
</organism>
<keyword evidence="3" id="KW-1185">Reference proteome</keyword>
<reference evidence="2" key="1">
    <citation type="submission" date="2019-12" db="EMBL/GenBank/DDBJ databases">
        <title>Mycobacterium spongiae sp. nov.</title>
        <authorList>
            <person name="Stinear T."/>
        </authorList>
    </citation>
    <scope>NUCLEOTIDE SEQUENCE</scope>
    <source>
        <strain evidence="2">FSD4b-SM</strain>
    </source>
</reference>
<dbReference type="EMBL" id="CP046600">
    <property type="protein sequence ID" value="QUR66263.1"/>
    <property type="molecule type" value="Genomic_DNA"/>
</dbReference>
<keyword evidence="1" id="KW-0812">Transmembrane</keyword>
<protein>
    <recommendedName>
        <fullName evidence="4">Transmembrane protein</fullName>
    </recommendedName>
</protein>
<dbReference type="AlphaFoldDB" id="A0A975JX33"/>
<proteinExistence type="predicted"/>
<evidence type="ECO:0000313" key="3">
    <source>
        <dbReference type="Proteomes" id="UP000682202"/>
    </source>
</evidence>
<dbReference type="Proteomes" id="UP000682202">
    <property type="component" value="Chromosome"/>
</dbReference>